<protein>
    <recommendedName>
        <fullName evidence="9">Protein translocase subunit SecE</fullName>
    </recommendedName>
</protein>
<comment type="subcellular location">
    <subcellularLocation>
        <location evidence="9">Cell membrane</location>
        <topology evidence="9">Single-pass membrane protein</topology>
    </subcellularLocation>
    <subcellularLocation>
        <location evidence="1">Membrane</location>
    </subcellularLocation>
</comment>
<dbReference type="InterPro" id="IPR005807">
    <property type="entry name" value="SecE_bac"/>
</dbReference>
<comment type="subunit">
    <text evidence="9">Component of the Sec protein translocase complex. Heterotrimer consisting of SecY, SecE and SecG subunits. The heterotrimers can form oligomers, although 1 heterotrimer is thought to be able to translocate proteins. Interacts with the ribosome. Interacts with SecDF, and other proteins may be involved. Interacts with SecA.</text>
</comment>
<evidence type="ECO:0000256" key="7">
    <source>
        <dbReference type="ARBA" id="ARBA00023010"/>
    </source>
</evidence>
<evidence type="ECO:0000256" key="9">
    <source>
        <dbReference type="HAMAP-Rule" id="MF_00422"/>
    </source>
</evidence>
<dbReference type="GO" id="GO:0008320">
    <property type="term" value="F:protein transmembrane transporter activity"/>
    <property type="evidence" value="ECO:0007669"/>
    <property type="project" value="UniProtKB-UniRule"/>
</dbReference>
<organism evidence="10 11">
    <name type="scientific">Candidatus Lachnoclostridium stercorigallinarum</name>
    <dbReference type="NCBI Taxonomy" id="2838634"/>
    <lineage>
        <taxon>Bacteria</taxon>
        <taxon>Bacillati</taxon>
        <taxon>Bacillota</taxon>
        <taxon>Clostridia</taxon>
        <taxon>Lachnospirales</taxon>
        <taxon>Lachnospiraceae</taxon>
    </lineage>
</organism>
<proteinExistence type="inferred from homology"/>
<dbReference type="Proteomes" id="UP000824101">
    <property type="component" value="Unassembled WGS sequence"/>
</dbReference>
<keyword evidence="4 9" id="KW-0812">Transmembrane</keyword>
<dbReference type="HAMAP" id="MF_00422">
    <property type="entry name" value="SecE"/>
    <property type="match status" value="1"/>
</dbReference>
<evidence type="ECO:0000256" key="8">
    <source>
        <dbReference type="ARBA" id="ARBA00023136"/>
    </source>
</evidence>
<dbReference type="GO" id="GO:0009306">
    <property type="term" value="P:protein secretion"/>
    <property type="evidence" value="ECO:0007669"/>
    <property type="project" value="UniProtKB-UniRule"/>
</dbReference>
<evidence type="ECO:0000313" key="11">
    <source>
        <dbReference type="Proteomes" id="UP000824101"/>
    </source>
</evidence>
<comment type="similarity">
    <text evidence="9">Belongs to the SecE/SEC61-gamma family.</text>
</comment>
<evidence type="ECO:0000313" key="10">
    <source>
        <dbReference type="EMBL" id="HIZ79534.1"/>
    </source>
</evidence>
<dbReference type="PANTHER" id="PTHR33910">
    <property type="entry name" value="PROTEIN TRANSLOCASE SUBUNIT SECE"/>
    <property type="match status" value="1"/>
</dbReference>
<feature type="transmembrane region" description="Helical" evidence="9">
    <location>
        <begin position="40"/>
        <end position="60"/>
    </location>
</feature>
<evidence type="ECO:0000256" key="5">
    <source>
        <dbReference type="ARBA" id="ARBA00022927"/>
    </source>
</evidence>
<dbReference type="EMBL" id="DXBC01000109">
    <property type="protein sequence ID" value="HIZ79534.1"/>
    <property type="molecule type" value="Genomic_DNA"/>
</dbReference>
<keyword evidence="8 9" id="KW-0472">Membrane</keyword>
<evidence type="ECO:0000256" key="6">
    <source>
        <dbReference type="ARBA" id="ARBA00022989"/>
    </source>
</evidence>
<dbReference type="GO" id="GO:0065002">
    <property type="term" value="P:intracellular protein transmembrane transport"/>
    <property type="evidence" value="ECO:0007669"/>
    <property type="project" value="UniProtKB-UniRule"/>
</dbReference>
<evidence type="ECO:0000256" key="1">
    <source>
        <dbReference type="ARBA" id="ARBA00004370"/>
    </source>
</evidence>
<evidence type="ECO:0000256" key="2">
    <source>
        <dbReference type="ARBA" id="ARBA00022448"/>
    </source>
</evidence>
<reference evidence="10" key="2">
    <citation type="submission" date="2021-04" db="EMBL/GenBank/DDBJ databases">
        <authorList>
            <person name="Gilroy R."/>
        </authorList>
    </citation>
    <scope>NUCLEOTIDE SEQUENCE</scope>
    <source>
        <strain evidence="10">ChiBcec1-1093</strain>
    </source>
</reference>
<keyword evidence="6 9" id="KW-1133">Transmembrane helix</keyword>
<reference evidence="10" key="1">
    <citation type="journal article" date="2021" name="PeerJ">
        <title>Extensive microbial diversity within the chicken gut microbiome revealed by metagenomics and culture.</title>
        <authorList>
            <person name="Gilroy R."/>
            <person name="Ravi A."/>
            <person name="Getino M."/>
            <person name="Pursley I."/>
            <person name="Horton D.L."/>
            <person name="Alikhan N.F."/>
            <person name="Baker D."/>
            <person name="Gharbi K."/>
            <person name="Hall N."/>
            <person name="Watson M."/>
            <person name="Adriaenssens E.M."/>
            <person name="Foster-Nyarko E."/>
            <person name="Jarju S."/>
            <person name="Secka A."/>
            <person name="Antonio M."/>
            <person name="Oren A."/>
            <person name="Chaudhuri R.R."/>
            <person name="La Ragione R."/>
            <person name="Hildebrand F."/>
            <person name="Pallen M.J."/>
        </authorList>
    </citation>
    <scope>NUCLEOTIDE SEQUENCE</scope>
    <source>
        <strain evidence="10">ChiBcec1-1093</strain>
    </source>
</reference>
<dbReference type="GO" id="GO:0006605">
    <property type="term" value="P:protein targeting"/>
    <property type="evidence" value="ECO:0007669"/>
    <property type="project" value="UniProtKB-UniRule"/>
</dbReference>
<keyword evidence="5 9" id="KW-0653">Protein transport</keyword>
<gene>
    <name evidence="9 10" type="primary">secE</name>
    <name evidence="10" type="ORF">IAA17_07080</name>
</gene>
<dbReference type="GO" id="GO:0005886">
    <property type="term" value="C:plasma membrane"/>
    <property type="evidence" value="ECO:0007669"/>
    <property type="project" value="UniProtKB-SubCell"/>
</dbReference>
<sequence>MGDTTKSEQAGKKKSFVKGMKAEYKKIVWPSRDTVTKQTIAVLISTIALGAVITVLDLVIRLGLDVILG</sequence>
<comment type="caution">
    <text evidence="10">The sequence shown here is derived from an EMBL/GenBank/DDBJ whole genome shotgun (WGS) entry which is preliminary data.</text>
</comment>
<evidence type="ECO:0000256" key="4">
    <source>
        <dbReference type="ARBA" id="ARBA00022692"/>
    </source>
</evidence>
<keyword evidence="3 9" id="KW-1003">Cell membrane</keyword>
<accession>A0A9D2GGZ5</accession>
<dbReference type="NCBIfam" id="TIGR00964">
    <property type="entry name" value="secE_bact"/>
    <property type="match status" value="1"/>
</dbReference>
<dbReference type="Pfam" id="PF00584">
    <property type="entry name" value="SecE"/>
    <property type="match status" value="1"/>
</dbReference>
<evidence type="ECO:0000256" key="3">
    <source>
        <dbReference type="ARBA" id="ARBA00022475"/>
    </source>
</evidence>
<dbReference type="GO" id="GO:0043952">
    <property type="term" value="P:protein transport by the Sec complex"/>
    <property type="evidence" value="ECO:0007669"/>
    <property type="project" value="UniProtKB-UniRule"/>
</dbReference>
<dbReference type="InterPro" id="IPR001901">
    <property type="entry name" value="Translocase_SecE/Sec61-g"/>
</dbReference>
<name>A0A9D2GGZ5_9FIRM</name>
<comment type="function">
    <text evidence="9">Essential subunit of the Sec protein translocation channel SecYEG. Clamps together the 2 halves of SecY. May contact the channel plug during translocation.</text>
</comment>
<keyword evidence="7 9" id="KW-0811">Translocation</keyword>
<keyword evidence="2 9" id="KW-0813">Transport</keyword>
<dbReference type="Gene3D" id="1.20.5.1030">
    <property type="entry name" value="Preprotein translocase secy subunit"/>
    <property type="match status" value="1"/>
</dbReference>
<dbReference type="PANTHER" id="PTHR33910:SF1">
    <property type="entry name" value="PROTEIN TRANSLOCASE SUBUNIT SECE"/>
    <property type="match status" value="1"/>
</dbReference>
<dbReference type="InterPro" id="IPR038379">
    <property type="entry name" value="SecE_sf"/>
</dbReference>
<dbReference type="AlphaFoldDB" id="A0A9D2GGZ5"/>